<evidence type="ECO:0000256" key="4">
    <source>
        <dbReference type="PROSITE-ProRule" id="PRU00409"/>
    </source>
</evidence>
<dbReference type="EMBL" id="JACRSW010000027">
    <property type="protein sequence ID" value="MBC8557429.1"/>
    <property type="molecule type" value="Genomic_DNA"/>
</dbReference>
<dbReference type="PANTHER" id="PTHR21621">
    <property type="entry name" value="RIBOSOMAL PROTEIN S6 MODIFICATION PROTEIN"/>
    <property type="match status" value="1"/>
</dbReference>
<keyword evidence="6" id="KW-0436">Ligase</keyword>
<evidence type="ECO:0000313" key="6">
    <source>
        <dbReference type="EMBL" id="MBC8557429.1"/>
    </source>
</evidence>
<protein>
    <submittedName>
        <fullName evidence="6">RimK family alpha-L-glutamate ligase</fullName>
    </submittedName>
</protein>
<dbReference type="InterPro" id="IPR011761">
    <property type="entry name" value="ATP-grasp"/>
</dbReference>
<dbReference type="InterPro" id="IPR004666">
    <property type="entry name" value="Rp_bS6_RimK/Lys_biosynth_LsyX"/>
</dbReference>
<dbReference type="Gene3D" id="3.40.50.20">
    <property type="match status" value="1"/>
</dbReference>
<keyword evidence="2 4" id="KW-0547">Nucleotide-binding</keyword>
<keyword evidence="7" id="KW-1185">Reference proteome</keyword>
<evidence type="ECO:0000259" key="5">
    <source>
        <dbReference type="PROSITE" id="PS50975"/>
    </source>
</evidence>
<dbReference type="PROSITE" id="PS50975">
    <property type="entry name" value="ATP_GRASP"/>
    <property type="match status" value="1"/>
</dbReference>
<dbReference type="NCBIfam" id="TIGR00768">
    <property type="entry name" value="rimK_fam"/>
    <property type="match status" value="1"/>
</dbReference>
<evidence type="ECO:0000256" key="2">
    <source>
        <dbReference type="ARBA" id="ARBA00022741"/>
    </source>
</evidence>
<dbReference type="Gene3D" id="3.30.470.20">
    <property type="entry name" value="ATP-grasp fold, B domain"/>
    <property type="match status" value="1"/>
</dbReference>
<accession>A0ABR7MUE7</accession>
<organism evidence="6 7">
    <name type="scientific">Jutongia hominis</name>
    <dbReference type="NCBI Taxonomy" id="2763664"/>
    <lineage>
        <taxon>Bacteria</taxon>
        <taxon>Bacillati</taxon>
        <taxon>Bacillota</taxon>
        <taxon>Clostridia</taxon>
        <taxon>Lachnospirales</taxon>
        <taxon>Lachnospiraceae</taxon>
        <taxon>Jutongia</taxon>
    </lineage>
</organism>
<dbReference type="Pfam" id="PF08443">
    <property type="entry name" value="RimK"/>
    <property type="match status" value="1"/>
</dbReference>
<dbReference type="Proteomes" id="UP000637513">
    <property type="component" value="Unassembled WGS sequence"/>
</dbReference>
<dbReference type="SUPFAM" id="SSF56059">
    <property type="entry name" value="Glutathione synthetase ATP-binding domain-like"/>
    <property type="match status" value="1"/>
</dbReference>
<dbReference type="InterPro" id="IPR013651">
    <property type="entry name" value="ATP-grasp_RimK-type"/>
</dbReference>
<gene>
    <name evidence="6" type="ORF">H8700_06890</name>
</gene>
<keyword evidence="1" id="KW-0479">Metal-binding</keyword>
<evidence type="ECO:0000313" key="7">
    <source>
        <dbReference type="Proteomes" id="UP000637513"/>
    </source>
</evidence>
<reference evidence="6 7" key="1">
    <citation type="submission" date="2020-08" db="EMBL/GenBank/DDBJ databases">
        <title>Genome public.</title>
        <authorList>
            <person name="Liu C."/>
            <person name="Sun Q."/>
        </authorList>
    </citation>
    <scope>NUCLEOTIDE SEQUENCE [LARGE SCALE GENOMIC DNA]</scope>
    <source>
        <strain evidence="6 7">BX3</strain>
    </source>
</reference>
<feature type="domain" description="ATP-grasp" evidence="5">
    <location>
        <begin position="126"/>
        <end position="311"/>
    </location>
</feature>
<evidence type="ECO:0000256" key="3">
    <source>
        <dbReference type="ARBA" id="ARBA00022840"/>
    </source>
</evidence>
<dbReference type="RefSeq" id="WP_249304579.1">
    <property type="nucleotide sequence ID" value="NZ_JACRSW010000027.1"/>
</dbReference>
<proteinExistence type="predicted"/>
<name>A0ABR7MUE7_9FIRM</name>
<dbReference type="PANTHER" id="PTHR21621:SF0">
    <property type="entry name" value="BETA-CITRYLGLUTAMATE SYNTHASE B-RELATED"/>
    <property type="match status" value="1"/>
</dbReference>
<comment type="caution">
    <text evidence="6">The sequence shown here is derived from an EMBL/GenBank/DDBJ whole genome shotgun (WGS) entry which is preliminary data.</text>
</comment>
<keyword evidence="3 4" id="KW-0067">ATP-binding</keyword>
<evidence type="ECO:0000256" key="1">
    <source>
        <dbReference type="ARBA" id="ARBA00022723"/>
    </source>
</evidence>
<sequence length="319" mass="36298">MFHGVLVTNAFLRTDKFVEHYEWLKEAAEQYDIALSLLENTDLLCLIPGKGEMFVPKELEKVVSEVDFVLFWDKDVSYGKLLQDICKKKKVPMFNSIEAIAACDNKMETYRILWEWNMTQNDSERIPLIPTIAAPMTYANIGYTKLDFLDKVIETLEFPMIIKECFGSFGMQVYIARDKEDLIRYTKKLGGKPFLYQQMIQKSTGKDVRIQVVGGKVVASMYRYSENGDFRANITNGGSMKCYTPSQAECELAVRTTKALGLDFAGVDLLFANGTKHGANVVCEVNSNAHFKNIFQCTNVNVADHIMHYIKDALVKNEH</sequence>
<dbReference type="GO" id="GO:0016874">
    <property type="term" value="F:ligase activity"/>
    <property type="evidence" value="ECO:0007669"/>
    <property type="project" value="UniProtKB-KW"/>
</dbReference>